<feature type="domain" description="Cadherin" evidence="18">
    <location>
        <begin position="1966"/>
        <end position="2070"/>
    </location>
</feature>
<evidence type="ECO:0000256" key="3">
    <source>
        <dbReference type="ARBA" id="ARBA00022692"/>
    </source>
</evidence>
<dbReference type="SUPFAM" id="SSF49313">
    <property type="entry name" value="Cadherin-like"/>
    <property type="match status" value="22"/>
</dbReference>
<dbReference type="GO" id="GO:0016477">
    <property type="term" value="P:cell migration"/>
    <property type="evidence" value="ECO:0007669"/>
    <property type="project" value="TreeGrafter"/>
</dbReference>
<evidence type="ECO:0000256" key="9">
    <source>
        <dbReference type="ARBA" id="ARBA00023136"/>
    </source>
</evidence>
<dbReference type="PROSITE" id="PS50268">
    <property type="entry name" value="CADHERIN_2"/>
    <property type="match status" value="22"/>
</dbReference>
<feature type="domain" description="Cadherin" evidence="18">
    <location>
        <begin position="1552"/>
        <end position="1652"/>
    </location>
</feature>
<evidence type="ECO:0000259" key="17">
    <source>
        <dbReference type="PROSITE" id="PS50026"/>
    </source>
</evidence>
<feature type="transmembrane region" description="Helical" evidence="15">
    <location>
        <begin position="2849"/>
        <end position="2869"/>
    </location>
</feature>
<feature type="disulfide bond" evidence="13">
    <location>
        <begin position="2460"/>
        <end position="2469"/>
    </location>
</feature>
<dbReference type="FunFam" id="2.60.40.60:FF:000013">
    <property type="entry name" value="Cadherin EGF LAG seven-pass G-type receptor"/>
    <property type="match status" value="3"/>
</dbReference>
<evidence type="ECO:0000256" key="4">
    <source>
        <dbReference type="ARBA" id="ARBA00022729"/>
    </source>
</evidence>
<dbReference type="PROSITE" id="PS00010">
    <property type="entry name" value="ASX_HYDROXYL"/>
    <property type="match status" value="2"/>
</dbReference>
<dbReference type="InterPro" id="IPR000742">
    <property type="entry name" value="EGF"/>
</dbReference>
<sequence>MFADVRQNNGNVDDAFMIKHETGEMVLIKALDWETLNKYNLTVQVTDGVHIVKTQYLNKVIVNVVDLNNHRPEFSESTYVVAVSENIPIKTELLELKASDRDENPTLLYYIHSSINPTSGSKFHLDPVRGILSVAEKLDREACHQHVLTVTVKDDGIPTKRSNFARVVINVQDHNDHAPRFLADNFLGHVYETAAQGSSVVQVMAVDADKGKNAEITYAIISGNIGGTFSIHETLGTIAVVKPLKLKSFSEYEYALVVKATDRGDPPLSSTVPVHVVVTMADNAPPKIFDDAVVGFVCRFDKREYSTEIYENGNVGSFVINVHALSRSTVYYEMIDGNEMHRLQLNPNSGVVTVARTIDYELINFLNLTLRATNMVHQTAIATLLVHILDANDNAPRFQYTTYTGNVSEAAVAATLVMVNNTRPLAVFARDADSELNALLVYEIVDKIANSYFSIDPNTGAIRTVKTLDYEERREFEFEVQVSDMGKPRLTAPMPAKVTVYVNDVNDCSPVFEQQQYNASILMPTFKNVVVTTVRATDADEGSRLTYDITGGNSANKFSIDETTGVVTVRDRENLSDRYALTVRASDGKMFGWTRVSIAVDKAIRSGLIFALDKYVVNITENRAEVEAVAVLTVLGNSLDEHLQFEILNPGPMFTIGATSGVIWTKGLPFDREVHDSYTLIVEARSELEQYRVAQVAVQVNVMDENDNAPLFINLPYFAVVPLDARENDVILKVQAIDKDIGDNGEVRYELTEGDKELFRVNSKTGDLALRKQLHEMNHELQLVVTAYDRGMEPRHTDVTVIVRVISRSMPLFNQQYYTSAVPESIQPYSPVLSVQANSPEGRKLIYSIVEGNSREEFAVDFNTEFDRSVIYVVDQLDYEVRQSYKLKLQATDAVSGAHAQVLVSITVEDVNDNAPEFSQTSYSVNVLETAPPSTGILQLATKDMDSGVNKLVQYTLLTERGNASEYFHIEPSEAVISIKSPLDREQFSRHHFIVVATDSGLPSLSSSTQVWVTVLDVNDNPPRFEQPTYHCFLSELATRGQFVTMVTAFDPDLSDQTKLIYTIVGGNDQQCFTINASTGVISLMSLHKFSQQSAYTLNVSVSDGVYTSSTRVKVDILSANLHTPHFEKSKYQVDFEENQPEDTLVTKLDATDEDRGVYGHITYDIQSDASKELFGINAETGEIYSKVKFDREKQQVYEVPVVAVDGGGHSGYTLLRVVLSDVNDNAPKFRLGEYRANIHANMSVGTTILQVYATDDDDGANSMVEYSIYETNASETNTTDKFAVNRESGEIYLKRSALSLENQVYQFFIRARDFGKPSLESEVPVDIFIMGPQDSPPKFPQRANQFFVRENTLVGTVITSLDAQTNDTVFYSLVSYSGAEEESGGIFRIDDEGQLIVVGVVDREQRVIHTLTVRAQTESSPPLTAFTDITIQVMDENDNDPVFESNPYRVSVAENMAEGSTVLKVVAHDRDLGYSAGIRYSLDPASENVHNVFAIDAATGWITTLVPLDREAKGRYSFGVVAKDNGSPVRSAVTTVHVEVEDYNDNPPRFTQDVYRAAVNEDALIGTVVITVSTTDDDQNLNSRVEYYLTAGDSFGHFQIQHTGEISVQKELDRESTASYRLEVTATDGTFVTTTLINVEILDANDNPPVCKKVKYTERVSENVSVGSLILSIEATDRDEAHNARLLYSVSGFGSSDFAADSSTGLLKVSKPLDRETQSRYQLTAHVKDSDYSHWECTSEVEIFLSDINDNPPEFTQDIYSVTVPEDTEIRTLIGKVHATDRDLGVNRKVKYSFVDSAGGHFAIDNYSGLVTLAKPLDREQRALFNLTVKATDQGVPQLSSLAHLLVIVLDINDNPPEFASRIYHASITESASPGSDVVRVLATSRDSGINAEITYSIVAGNEHGKFAIHPKTGVVTVVQALDYEKARDYYLTVQANDGGIPSLSNHATVNITVLDANDNYPLFAQSSYSSIVREDAPVGHRVLQVVATDLDSFANSRISYFIIKGDPHGHFHVDKQNGHISVQSPLDRETIASYKIEIQSQDDGVPNLSDTVIVNIEVTDANDNPPVFSLTNYSAAVQEDKPPGYVVLTFSVSDSDIPANGPPFTYKIVAGNDDHEFSIGPDGILRTNSGFNHTIRDHYLLRIQVSDNGTPSLHSYAWANIVIIEESRFRPIITPLEVTVSSYLDEFPGGVLGRIKAIDSDPYDELAFSLGPGYQHLFEINPRDGTLAALAGLDAGTYQLNITVSDGKFSSSALSTVVVHAVTDQMLEHALVIRFEGVTPEAFIVSYQRNFVKAVQNYLPVRSNDVLILSMQPAPHMSRSRRNIHQDLDVMFAVRRGEKGFYPRENVRKILRDGKSKLEMITELKIVKIYDNLCTPDRCVRGECRDHLVMDELMVIGVTTDSLSFVSPQHHHRVECRCQEGFGGDMCDKIINECAKNPCPKNALCVADSSPKGYSCQCQKGKFAPGCDDDDNCVDPFCYKEKKPITFHGKSYARYTLVNPMDKRFSLKFYVRTSQPTGCLKYAAGRVDYSILEIVNGVVQYRFNCGSGEGIVRVEHVHINDRKWHEIKLDRHGNKAELIVDGKSSSRGSTPGLNDVLNIESNEMYFGAEVHPHPTIPGYDDVRLGFVGCLDHISIDRVTLPLFVSNGNSVATLSRVMNVDFQCSLSGDLGACGTQPCVNGGTCKPSDGDGDGDGDGGANFVCHCHTRFVGERCQVDTNPCASNPCLYGGTCSNLKNDFHCACPDKLSGKRCDYGRYCNPNPCQHNGVCEEGSHGPMCKCRGFQGEFCDIDVDECALNPCLNGGRCLNTVGSFVCECGPNATGALCDNLMVASGSITSSSMNITIEEIIGIVATVLILIILVLLFVAVRKLRAKRAAQRRLELLRDPPKDVILKNKTHDDLKRNSKLSNLEAPHTLMLPPRPASYTPSRHDSITALNNFDTVRSYGSAADDLENIPKYNTDFLQNITKNNTAALPTSLPNQTPESESLHKPAWDLDHNLKESYPDNKIHNVDLKTTRGPVHNPAASHHHPLKNKSLSTFDPVLRDNSAMGRENLPLVEDTPAGHACAAGLELIHALSRPLAASPQANNKGYHWDCSDWARSQNPLPNITEVPTNEVPDSPSLHSNESNSRVDNASATPPADLDSEYVGDSEYNEYDSDDNRHAPLTHPSFDELLSLSDVDFADDPDDTKRNYKPLHPDQYLPTYSIATDTEEDEPTPYLPHMRTNTHGLRSAAAATAATLDAMSMSLGGYTSTNASCSDLSDNLCEIEDSELCSETDTDERRTSYSTRV</sequence>
<dbReference type="GO" id="GO:0016342">
    <property type="term" value="C:catenin complex"/>
    <property type="evidence" value="ECO:0007669"/>
    <property type="project" value="TreeGrafter"/>
</dbReference>
<keyword evidence="5" id="KW-0677">Repeat</keyword>
<feature type="disulfide bond" evidence="13">
    <location>
        <begin position="2441"/>
        <end position="2458"/>
    </location>
</feature>
<feature type="region of interest" description="Disordered" evidence="14">
    <location>
        <begin position="3105"/>
        <end position="3170"/>
    </location>
</feature>
<evidence type="ECO:0000256" key="5">
    <source>
        <dbReference type="ARBA" id="ARBA00022737"/>
    </source>
</evidence>
<accession>T1J1P1</accession>
<dbReference type="PhylomeDB" id="T1J1P1"/>
<dbReference type="GO" id="GO:0005509">
    <property type="term" value="F:calcium ion binding"/>
    <property type="evidence" value="ECO:0007669"/>
    <property type="project" value="UniProtKB-UniRule"/>
</dbReference>
<keyword evidence="8 15" id="KW-1133">Transmembrane helix</keyword>
<dbReference type="CDD" id="cd00053">
    <property type="entry name" value="EGF"/>
    <property type="match status" value="1"/>
</dbReference>
<evidence type="ECO:0000256" key="2">
    <source>
        <dbReference type="ARBA" id="ARBA00022536"/>
    </source>
</evidence>
<dbReference type="CDD" id="cd00110">
    <property type="entry name" value="LamG"/>
    <property type="match status" value="1"/>
</dbReference>
<dbReference type="FunFam" id="2.60.40.60:FF:000026">
    <property type="entry name" value="FAT atypical cadherin 1"/>
    <property type="match status" value="2"/>
</dbReference>
<feature type="domain" description="EGF-like" evidence="17">
    <location>
        <begin position="2432"/>
        <end position="2470"/>
    </location>
</feature>
<dbReference type="InterPro" id="IPR000152">
    <property type="entry name" value="EGF-type_Asp/Asn_hydroxyl_site"/>
</dbReference>
<keyword evidence="7" id="KW-0130">Cell adhesion</keyword>
<feature type="compositionally biased region" description="Polar residues" evidence="14">
    <location>
        <begin position="3122"/>
        <end position="3137"/>
    </location>
</feature>
<dbReference type="EMBL" id="JH431789">
    <property type="status" value="NOT_ANNOTATED_CDS"/>
    <property type="molecule type" value="Genomic_DNA"/>
</dbReference>
<keyword evidence="10 13" id="KW-1015">Disulfide bond</keyword>
<dbReference type="FunFam" id="2.60.40.60:FF:000021">
    <property type="entry name" value="FAT atypical cadherin 1"/>
    <property type="match status" value="2"/>
</dbReference>
<keyword evidence="3 15" id="KW-0812">Transmembrane</keyword>
<evidence type="ECO:0000256" key="12">
    <source>
        <dbReference type="PROSITE-ProRule" id="PRU00043"/>
    </source>
</evidence>
<dbReference type="FunFam" id="2.60.40.60:FF:000051">
    <property type="entry name" value="FAT atypical cadherin 1"/>
    <property type="match status" value="1"/>
</dbReference>
<feature type="domain" description="Cadherin" evidence="18">
    <location>
        <begin position="919"/>
        <end position="1025"/>
    </location>
</feature>
<dbReference type="SMART" id="SM00112">
    <property type="entry name" value="CA"/>
    <property type="match status" value="22"/>
</dbReference>
<keyword evidence="9 15" id="KW-0472">Membrane</keyword>
<dbReference type="eggNOG" id="KOG1219">
    <property type="taxonomic scope" value="Eukaryota"/>
</dbReference>
<dbReference type="Pfam" id="PF02210">
    <property type="entry name" value="Laminin_G_2"/>
    <property type="match status" value="1"/>
</dbReference>
<feature type="domain" description="Laminin G" evidence="16">
    <location>
        <begin position="2484"/>
        <end position="2665"/>
    </location>
</feature>
<evidence type="ECO:0000256" key="10">
    <source>
        <dbReference type="ARBA" id="ARBA00023157"/>
    </source>
</evidence>
<organism evidence="19 20">
    <name type="scientific">Strigamia maritima</name>
    <name type="common">European centipede</name>
    <name type="synonym">Geophilus maritimus</name>
    <dbReference type="NCBI Taxonomy" id="126957"/>
    <lineage>
        <taxon>Eukaryota</taxon>
        <taxon>Metazoa</taxon>
        <taxon>Ecdysozoa</taxon>
        <taxon>Arthropoda</taxon>
        <taxon>Myriapoda</taxon>
        <taxon>Chilopoda</taxon>
        <taxon>Pleurostigmophora</taxon>
        <taxon>Geophilomorpha</taxon>
        <taxon>Linotaeniidae</taxon>
        <taxon>Strigamia</taxon>
    </lineage>
</organism>
<feature type="domain" description="Cadherin" evidence="18">
    <location>
        <begin position="2071"/>
        <end position="2175"/>
    </location>
</feature>
<feature type="domain" description="Cadherin" evidence="18">
    <location>
        <begin position="1861"/>
        <end position="1965"/>
    </location>
</feature>
<feature type="domain" description="Cadherin" evidence="18">
    <location>
        <begin position="1341"/>
        <end position="1444"/>
    </location>
</feature>
<dbReference type="STRING" id="126957.T1J1P1"/>
<evidence type="ECO:0000259" key="18">
    <source>
        <dbReference type="PROSITE" id="PS50268"/>
    </source>
</evidence>
<dbReference type="FunFam" id="2.60.40.60:FF:000058">
    <property type="entry name" value="FAT atypical cadherin 3"/>
    <property type="match status" value="1"/>
</dbReference>
<dbReference type="GO" id="GO:0098858">
    <property type="term" value="C:actin-based cell projection"/>
    <property type="evidence" value="ECO:0007669"/>
    <property type="project" value="UniProtKB-ARBA"/>
</dbReference>
<proteinExistence type="predicted"/>
<dbReference type="Gene3D" id="2.10.25.10">
    <property type="entry name" value="Laminin"/>
    <property type="match status" value="5"/>
</dbReference>
<dbReference type="GO" id="GO:0001736">
    <property type="term" value="P:establishment of planar polarity"/>
    <property type="evidence" value="ECO:0007669"/>
    <property type="project" value="UniProtKB-ARBA"/>
</dbReference>
<dbReference type="GO" id="GO:0035239">
    <property type="term" value="P:tube morphogenesis"/>
    <property type="evidence" value="ECO:0007669"/>
    <property type="project" value="UniProtKB-ARBA"/>
</dbReference>
<feature type="disulfide bond" evidence="13">
    <location>
        <begin position="2706"/>
        <end position="2715"/>
    </location>
</feature>
<protein>
    <submittedName>
        <fullName evidence="19">Uncharacterized protein</fullName>
    </submittedName>
</protein>
<dbReference type="GO" id="GO:0008104">
    <property type="term" value="P:intracellular protein localization"/>
    <property type="evidence" value="ECO:0007669"/>
    <property type="project" value="UniProtKB-ARBA"/>
</dbReference>
<dbReference type="GO" id="GO:0007424">
    <property type="term" value="P:open tracheal system development"/>
    <property type="evidence" value="ECO:0007669"/>
    <property type="project" value="UniProtKB-ARBA"/>
</dbReference>
<dbReference type="FunFam" id="2.10.25.10:FF:000031">
    <property type="entry name" value="neurogenic locus notch homolog protein 3"/>
    <property type="match status" value="1"/>
</dbReference>
<feature type="domain" description="Cadherin" evidence="18">
    <location>
        <begin position="1445"/>
        <end position="1551"/>
    </location>
</feature>
<dbReference type="SMART" id="SM00179">
    <property type="entry name" value="EGF_CA"/>
    <property type="match status" value="3"/>
</dbReference>
<reference evidence="20" key="1">
    <citation type="submission" date="2011-05" db="EMBL/GenBank/DDBJ databases">
        <authorList>
            <person name="Richards S.R."/>
            <person name="Qu J."/>
            <person name="Jiang H."/>
            <person name="Jhangiani S.N."/>
            <person name="Agravi P."/>
            <person name="Goodspeed R."/>
            <person name="Gross S."/>
            <person name="Mandapat C."/>
            <person name="Jackson L."/>
            <person name="Mathew T."/>
            <person name="Pu L."/>
            <person name="Thornton R."/>
            <person name="Saada N."/>
            <person name="Wilczek-Boney K.B."/>
            <person name="Lee S."/>
            <person name="Kovar C."/>
            <person name="Wu Y."/>
            <person name="Scherer S.E."/>
            <person name="Worley K.C."/>
            <person name="Muzny D.M."/>
            <person name="Gibbs R."/>
        </authorList>
    </citation>
    <scope>NUCLEOTIDE SEQUENCE</scope>
    <source>
        <strain evidence="20">Brora</strain>
    </source>
</reference>
<evidence type="ECO:0000313" key="20">
    <source>
        <dbReference type="Proteomes" id="UP000014500"/>
    </source>
</evidence>
<dbReference type="FunFam" id="2.60.40.60:FF:000032">
    <property type="entry name" value="FAT atypical cadherin 1"/>
    <property type="match status" value="1"/>
</dbReference>
<evidence type="ECO:0000256" key="8">
    <source>
        <dbReference type="ARBA" id="ARBA00022989"/>
    </source>
</evidence>
<feature type="domain" description="Cadherin" evidence="18">
    <location>
        <begin position="1026"/>
        <end position="1127"/>
    </location>
</feature>
<feature type="domain" description="EGF-like" evidence="17">
    <location>
        <begin position="2792"/>
        <end position="2828"/>
    </location>
</feature>
<dbReference type="FunFam" id="2.60.40.60:FF:000024">
    <property type="entry name" value="FAT atypical cadherin 3"/>
    <property type="match status" value="1"/>
</dbReference>
<dbReference type="InterPro" id="IPR001881">
    <property type="entry name" value="EGF-like_Ca-bd_dom"/>
</dbReference>
<evidence type="ECO:0000256" key="15">
    <source>
        <dbReference type="SAM" id="Phobius"/>
    </source>
</evidence>
<dbReference type="Gene3D" id="2.60.40.60">
    <property type="entry name" value="Cadherins"/>
    <property type="match status" value="22"/>
</dbReference>
<feature type="domain" description="Cadherin" evidence="18">
    <location>
        <begin position="713"/>
        <end position="813"/>
    </location>
</feature>
<keyword evidence="4" id="KW-0732">Signal</keyword>
<feature type="domain" description="Cadherin" evidence="18">
    <location>
        <begin position="513"/>
        <end position="610"/>
    </location>
</feature>
<comment type="subcellular location">
    <subcellularLocation>
        <location evidence="1">Membrane</location>
        <topology evidence="1">Single-pass type I membrane protein</topology>
    </subcellularLocation>
</comment>
<dbReference type="PROSITE" id="PS00232">
    <property type="entry name" value="CADHERIN_1"/>
    <property type="match status" value="10"/>
</dbReference>
<dbReference type="Pfam" id="PF00028">
    <property type="entry name" value="Cadherin"/>
    <property type="match status" value="19"/>
</dbReference>
<dbReference type="SMART" id="SM00181">
    <property type="entry name" value="EGF"/>
    <property type="match status" value="6"/>
</dbReference>
<dbReference type="PROSITE" id="PS50025">
    <property type="entry name" value="LAM_G_DOMAIN"/>
    <property type="match status" value="1"/>
</dbReference>
<dbReference type="InterPro" id="IPR001791">
    <property type="entry name" value="Laminin_G"/>
</dbReference>
<dbReference type="FunFam" id="2.60.40.60:FF:000065">
    <property type="entry name" value="FAT atypical cadherin 1"/>
    <property type="match status" value="1"/>
</dbReference>
<dbReference type="PANTHER" id="PTHR24027">
    <property type="entry name" value="CADHERIN-23"/>
    <property type="match status" value="1"/>
</dbReference>
<feature type="disulfide bond" evidence="13">
    <location>
        <begin position="2744"/>
        <end position="2753"/>
    </location>
</feature>
<feature type="compositionally biased region" description="Acidic residues" evidence="14">
    <location>
        <begin position="3143"/>
        <end position="3158"/>
    </location>
</feature>
<evidence type="ECO:0000256" key="7">
    <source>
        <dbReference type="ARBA" id="ARBA00022889"/>
    </source>
</evidence>
<dbReference type="PANTHER" id="PTHR24027:SF438">
    <property type="entry name" value="CADHERIN 23"/>
    <property type="match status" value="1"/>
</dbReference>
<feature type="domain" description="Cadherin" evidence="18">
    <location>
        <begin position="16"/>
        <end position="74"/>
    </location>
</feature>
<feature type="domain" description="Cadherin" evidence="18">
    <location>
        <begin position="399"/>
        <end position="512"/>
    </location>
</feature>
<comment type="caution">
    <text evidence="13">Lacks conserved residue(s) required for the propagation of feature annotation.</text>
</comment>
<dbReference type="InterPro" id="IPR015919">
    <property type="entry name" value="Cadherin-like_sf"/>
</dbReference>
<evidence type="ECO:0000256" key="6">
    <source>
        <dbReference type="ARBA" id="ARBA00022837"/>
    </source>
</evidence>
<dbReference type="InterPro" id="IPR018097">
    <property type="entry name" value="EGF_Ca-bd_CS"/>
</dbReference>
<feature type="domain" description="EGF-like" evidence="17">
    <location>
        <begin position="2755"/>
        <end position="2790"/>
    </location>
</feature>
<evidence type="ECO:0000256" key="13">
    <source>
        <dbReference type="PROSITE-ProRule" id="PRU00076"/>
    </source>
</evidence>
<evidence type="ECO:0000313" key="19">
    <source>
        <dbReference type="EnsemblMetazoa" id="SMAR007463-PA"/>
    </source>
</evidence>
<dbReference type="Proteomes" id="UP000014500">
    <property type="component" value="Unassembled WGS sequence"/>
</dbReference>
<keyword evidence="11" id="KW-0325">Glycoprotein</keyword>
<feature type="domain" description="Cadherin" evidence="18">
    <location>
        <begin position="814"/>
        <end position="918"/>
    </location>
</feature>
<dbReference type="GO" id="GO:0007156">
    <property type="term" value="P:homophilic cell adhesion via plasma membrane adhesion molecules"/>
    <property type="evidence" value="ECO:0007669"/>
    <property type="project" value="InterPro"/>
</dbReference>
<dbReference type="FunFam" id="2.60.40.60:FF:000084">
    <property type="entry name" value="FAT atypical cadherin 3"/>
    <property type="match status" value="1"/>
</dbReference>
<dbReference type="GO" id="GO:0008013">
    <property type="term" value="F:beta-catenin binding"/>
    <property type="evidence" value="ECO:0007669"/>
    <property type="project" value="TreeGrafter"/>
</dbReference>
<dbReference type="CDD" id="cd11304">
    <property type="entry name" value="Cadherin_repeat"/>
    <property type="match status" value="22"/>
</dbReference>
<dbReference type="FunFam" id="2.60.40.60:FF:000033">
    <property type="entry name" value="FAT atypical cadherin 1"/>
    <property type="match status" value="1"/>
</dbReference>
<feature type="disulfide bond" evidence="13">
    <location>
        <begin position="2818"/>
        <end position="2827"/>
    </location>
</feature>
<feature type="domain" description="Cadherin" evidence="18">
    <location>
        <begin position="1757"/>
        <end position="1860"/>
    </location>
</feature>
<feature type="domain" description="EGF-like" evidence="17">
    <location>
        <begin position="2670"/>
        <end position="2716"/>
    </location>
</feature>
<name>T1J1P1_STRMM</name>
<feature type="domain" description="Cadherin" evidence="18">
    <location>
        <begin position="611"/>
        <end position="712"/>
    </location>
</feature>
<dbReference type="InterPro" id="IPR039808">
    <property type="entry name" value="Cadherin"/>
</dbReference>
<dbReference type="PROSITE" id="PS01187">
    <property type="entry name" value="EGF_CA"/>
    <property type="match status" value="1"/>
</dbReference>
<feature type="domain" description="EGF-like" evidence="17">
    <location>
        <begin position="2718"/>
        <end position="2754"/>
    </location>
</feature>
<dbReference type="EnsemblMetazoa" id="SMAR007463-RA">
    <property type="protein sequence ID" value="SMAR007463-PA"/>
    <property type="gene ID" value="SMAR007463"/>
</dbReference>
<dbReference type="InterPro" id="IPR013320">
    <property type="entry name" value="ConA-like_dom_sf"/>
</dbReference>
<dbReference type="FunFam" id="2.60.40.60:FF:000041">
    <property type="entry name" value="FAT atypical cadherin 1"/>
    <property type="match status" value="1"/>
</dbReference>
<dbReference type="PROSITE" id="PS50026">
    <property type="entry name" value="EGF_3"/>
    <property type="match status" value="5"/>
</dbReference>
<keyword evidence="20" id="KW-1185">Reference proteome</keyword>
<dbReference type="FunFam" id="2.60.40.60:FF:000059">
    <property type="entry name" value="FAT atypical cadherin 3"/>
    <property type="match status" value="1"/>
</dbReference>
<dbReference type="FunFam" id="2.60.40.60:FF:000020">
    <property type="entry name" value="Dachsous cadherin-related 1b"/>
    <property type="match status" value="2"/>
</dbReference>
<reference evidence="19" key="2">
    <citation type="submission" date="2015-02" db="UniProtKB">
        <authorList>
            <consortium name="EnsemblMetazoa"/>
        </authorList>
    </citation>
    <scope>IDENTIFICATION</scope>
</reference>
<evidence type="ECO:0000256" key="1">
    <source>
        <dbReference type="ARBA" id="ARBA00004479"/>
    </source>
</evidence>
<dbReference type="InterPro" id="IPR002126">
    <property type="entry name" value="Cadherin-like_dom"/>
</dbReference>
<dbReference type="SMART" id="SM00282">
    <property type="entry name" value="LamG"/>
    <property type="match status" value="1"/>
</dbReference>
<dbReference type="SUPFAM" id="SSF49899">
    <property type="entry name" value="Concanavalin A-like lectins/glucanases"/>
    <property type="match status" value="1"/>
</dbReference>
<feature type="domain" description="Cadherin" evidence="18">
    <location>
        <begin position="1653"/>
        <end position="1756"/>
    </location>
</feature>
<dbReference type="PRINTS" id="PR00205">
    <property type="entry name" value="CADHERIN"/>
</dbReference>
<feature type="domain" description="Cadherin" evidence="18">
    <location>
        <begin position="301"/>
        <end position="398"/>
    </location>
</feature>
<dbReference type="GO" id="GO:0048565">
    <property type="term" value="P:digestive tract development"/>
    <property type="evidence" value="ECO:0007669"/>
    <property type="project" value="UniProtKB-ARBA"/>
</dbReference>
<feature type="domain" description="Cadherin" evidence="18">
    <location>
        <begin position="182"/>
        <end position="288"/>
    </location>
</feature>
<feature type="domain" description="Cadherin" evidence="18">
    <location>
        <begin position="75"/>
        <end position="181"/>
    </location>
</feature>
<dbReference type="GO" id="GO:0007163">
    <property type="term" value="P:establishment or maintenance of cell polarity"/>
    <property type="evidence" value="ECO:0007669"/>
    <property type="project" value="UniProtKB-ARBA"/>
</dbReference>
<keyword evidence="2 13" id="KW-0245">EGF-like domain</keyword>
<dbReference type="FunFam" id="2.60.40.60:FF:000053">
    <property type="entry name" value="FAT atypical cadherin 3"/>
    <property type="match status" value="1"/>
</dbReference>
<evidence type="ECO:0000256" key="14">
    <source>
        <dbReference type="SAM" id="MobiDB-lite"/>
    </source>
</evidence>
<feature type="domain" description="Cadherin" evidence="18">
    <location>
        <begin position="1231"/>
        <end position="1340"/>
    </location>
</feature>
<dbReference type="OMA" id="VITHMIS"/>
<evidence type="ECO:0000256" key="11">
    <source>
        <dbReference type="ARBA" id="ARBA00023180"/>
    </source>
</evidence>
<dbReference type="GO" id="GO:0045296">
    <property type="term" value="F:cadherin binding"/>
    <property type="evidence" value="ECO:0007669"/>
    <property type="project" value="TreeGrafter"/>
</dbReference>
<keyword evidence="6 12" id="KW-0106">Calcium</keyword>
<evidence type="ECO:0000259" key="16">
    <source>
        <dbReference type="PROSITE" id="PS50025"/>
    </source>
</evidence>
<dbReference type="CDD" id="cd00054">
    <property type="entry name" value="EGF_CA"/>
    <property type="match status" value="2"/>
</dbReference>
<feature type="domain" description="Cadherin" evidence="18">
    <location>
        <begin position="1128"/>
        <end position="1230"/>
    </location>
</feature>
<dbReference type="Gene3D" id="2.60.120.200">
    <property type="match status" value="1"/>
</dbReference>
<dbReference type="Pfam" id="PF00008">
    <property type="entry name" value="EGF"/>
    <property type="match status" value="2"/>
</dbReference>
<dbReference type="GO" id="GO:0007431">
    <property type="term" value="P:salivary gland development"/>
    <property type="evidence" value="ECO:0007669"/>
    <property type="project" value="UniProtKB-ARBA"/>
</dbReference>
<dbReference type="SUPFAM" id="SSF57196">
    <property type="entry name" value="EGF/Laminin"/>
    <property type="match status" value="3"/>
</dbReference>
<dbReference type="PROSITE" id="PS00022">
    <property type="entry name" value="EGF_1"/>
    <property type="match status" value="3"/>
</dbReference>
<feature type="domain" description="Cadherin" evidence="18">
    <location>
        <begin position="2190"/>
        <end position="2284"/>
    </location>
</feature>
<dbReference type="InterPro" id="IPR020894">
    <property type="entry name" value="Cadherin_CS"/>
</dbReference>
<dbReference type="HOGENOM" id="CLU_000042_0_0_1"/>